<dbReference type="AlphaFoldDB" id="A0A4Z2J4L3"/>
<gene>
    <name evidence="2" type="ORF">EYF80_004879</name>
</gene>
<feature type="signal peptide" evidence="1">
    <location>
        <begin position="1"/>
        <end position="24"/>
    </location>
</feature>
<proteinExistence type="predicted"/>
<keyword evidence="1" id="KW-0732">Signal</keyword>
<organism evidence="2 3">
    <name type="scientific">Liparis tanakae</name>
    <name type="common">Tanaka's snailfish</name>
    <dbReference type="NCBI Taxonomy" id="230148"/>
    <lineage>
        <taxon>Eukaryota</taxon>
        <taxon>Metazoa</taxon>
        <taxon>Chordata</taxon>
        <taxon>Craniata</taxon>
        <taxon>Vertebrata</taxon>
        <taxon>Euteleostomi</taxon>
        <taxon>Actinopterygii</taxon>
        <taxon>Neopterygii</taxon>
        <taxon>Teleostei</taxon>
        <taxon>Neoteleostei</taxon>
        <taxon>Acanthomorphata</taxon>
        <taxon>Eupercaria</taxon>
        <taxon>Perciformes</taxon>
        <taxon>Cottioidei</taxon>
        <taxon>Cottales</taxon>
        <taxon>Liparidae</taxon>
        <taxon>Liparis</taxon>
    </lineage>
</organism>
<evidence type="ECO:0000256" key="1">
    <source>
        <dbReference type="SAM" id="SignalP"/>
    </source>
</evidence>
<dbReference type="Proteomes" id="UP000314294">
    <property type="component" value="Unassembled WGS sequence"/>
</dbReference>
<dbReference type="EMBL" id="SRLO01000024">
    <property type="protein sequence ID" value="TNN84834.1"/>
    <property type="molecule type" value="Genomic_DNA"/>
</dbReference>
<accession>A0A4Z2J4L3</accession>
<keyword evidence="3" id="KW-1185">Reference proteome</keyword>
<comment type="caution">
    <text evidence="2">The sequence shown here is derived from an EMBL/GenBank/DDBJ whole genome shotgun (WGS) entry which is preliminary data.</text>
</comment>
<name>A0A4Z2J4L3_9TELE</name>
<dbReference type="PROSITE" id="PS51257">
    <property type="entry name" value="PROKAR_LIPOPROTEIN"/>
    <property type="match status" value="1"/>
</dbReference>
<evidence type="ECO:0000313" key="3">
    <source>
        <dbReference type="Proteomes" id="UP000314294"/>
    </source>
</evidence>
<protein>
    <submittedName>
        <fullName evidence="2">Uncharacterized protein</fullName>
    </submittedName>
</protein>
<reference evidence="2 3" key="1">
    <citation type="submission" date="2019-03" db="EMBL/GenBank/DDBJ databases">
        <title>First draft genome of Liparis tanakae, snailfish: a comprehensive survey of snailfish specific genes.</title>
        <authorList>
            <person name="Kim W."/>
            <person name="Song I."/>
            <person name="Jeong J.-H."/>
            <person name="Kim D."/>
            <person name="Kim S."/>
            <person name="Ryu S."/>
            <person name="Song J.Y."/>
            <person name="Lee S.K."/>
        </authorList>
    </citation>
    <scope>NUCLEOTIDE SEQUENCE [LARGE SCALE GENOMIC DNA]</scope>
    <source>
        <tissue evidence="2">Muscle</tissue>
    </source>
</reference>
<sequence>MSGRTPIGCTWLAISGCLLAKAKLTDPGLGSGTFPVYSLHFESCTSMNGPSNALCTSEKAYWQIADALIFFLKDRLLPEARGDCQGLRYLQICQWGCAGGQLDICMCRRGLVQTELLHPRLL</sequence>
<evidence type="ECO:0000313" key="2">
    <source>
        <dbReference type="EMBL" id="TNN84834.1"/>
    </source>
</evidence>
<feature type="chain" id="PRO_5021506354" evidence="1">
    <location>
        <begin position="25"/>
        <end position="122"/>
    </location>
</feature>